<dbReference type="PANTHER" id="PTHR33627:SF1">
    <property type="entry name" value="TRANSPOSASE"/>
    <property type="match status" value="1"/>
</dbReference>
<dbReference type="SUPFAM" id="SSF53098">
    <property type="entry name" value="Ribonuclease H-like"/>
    <property type="match status" value="1"/>
</dbReference>
<dbReference type="InterPro" id="IPR038721">
    <property type="entry name" value="IS701-like_DDE_dom"/>
</dbReference>
<proteinExistence type="predicted"/>
<evidence type="ECO:0000259" key="1">
    <source>
        <dbReference type="Pfam" id="PF13546"/>
    </source>
</evidence>
<keyword evidence="3" id="KW-1185">Reference proteome</keyword>
<evidence type="ECO:0000313" key="3">
    <source>
        <dbReference type="Proteomes" id="UP001055153"/>
    </source>
</evidence>
<reference evidence="2" key="2">
    <citation type="submission" date="2021-08" db="EMBL/GenBank/DDBJ databases">
        <authorList>
            <person name="Tani A."/>
            <person name="Ola A."/>
            <person name="Ogura Y."/>
            <person name="Katsura K."/>
            <person name="Hayashi T."/>
        </authorList>
    </citation>
    <scope>NUCLEOTIDE SEQUENCE</scope>
    <source>
        <strain evidence="2">DSM 17168</strain>
    </source>
</reference>
<dbReference type="RefSeq" id="WP_238241502.1">
    <property type="nucleotide sequence ID" value="NZ_BPQQ01000103.1"/>
</dbReference>
<name>A0ABQ4SQU0_9HYPH</name>
<reference evidence="2" key="1">
    <citation type="journal article" date="2021" name="Front. Microbiol.">
        <title>Comprehensive Comparative Genomics and Phenotyping of Methylobacterium Species.</title>
        <authorList>
            <person name="Alessa O."/>
            <person name="Ogura Y."/>
            <person name="Fujitani Y."/>
            <person name="Takami H."/>
            <person name="Hayashi T."/>
            <person name="Sahin N."/>
            <person name="Tani A."/>
        </authorList>
    </citation>
    <scope>NUCLEOTIDE SEQUENCE</scope>
    <source>
        <strain evidence="2">DSM 17168</strain>
    </source>
</reference>
<dbReference type="InterPro" id="IPR012337">
    <property type="entry name" value="RNaseH-like_sf"/>
</dbReference>
<sequence>MPSVSLETTLELWSTSLREAKQRMRPLFAAPSVAASANAFLDGLLGGERRKTGWMRAEAAGDPGPWRQQAILGRSHWDADALRDVVRDLAIETLASSDATLVLDETGFLKQGKASCGVHRQYTGSAGKITNCQIGVFAAYVSDQGHAFIDRQLYLPKAWSGNPARRRAAHVPDEIAFATKPQLAMAMIQRAIAAGVPFAWVAADSIYGVGEIEMVLRRASKGYVLGVTGQHSFWSWITERPIAGTAEDIAKGLLETDWIRLSAGAGTKGARLFDWAYLPLATLPASAVDPALDESEWTRGLLVRRSLSDGALAYFTTWCPAGTPVTRLVAVEGRRWAIEDAFETAKTELGLAHNESRSWHGWHRHVSLVMLAFALLTRVRRLANGAPPKTALIATLAGALVGPGDPARGDAAGPAAH</sequence>
<organism evidence="2 3">
    <name type="scientific">Methylobacterium isbiliense</name>
    <dbReference type="NCBI Taxonomy" id="315478"/>
    <lineage>
        <taxon>Bacteria</taxon>
        <taxon>Pseudomonadati</taxon>
        <taxon>Pseudomonadota</taxon>
        <taxon>Alphaproteobacteria</taxon>
        <taxon>Hyphomicrobiales</taxon>
        <taxon>Methylobacteriaceae</taxon>
        <taxon>Methylobacterium</taxon>
    </lineage>
</organism>
<gene>
    <name evidence="2" type="ORF">GMJLKIPL_6095</name>
</gene>
<dbReference type="EMBL" id="BPQQ01000103">
    <property type="protein sequence ID" value="GJE04134.1"/>
    <property type="molecule type" value="Genomic_DNA"/>
</dbReference>
<comment type="caution">
    <text evidence="2">The sequence shown here is derived from an EMBL/GenBank/DDBJ whole genome shotgun (WGS) entry which is preliminary data.</text>
</comment>
<dbReference type="Proteomes" id="UP001055153">
    <property type="component" value="Unassembled WGS sequence"/>
</dbReference>
<evidence type="ECO:0000313" key="2">
    <source>
        <dbReference type="EMBL" id="GJE04134.1"/>
    </source>
</evidence>
<feature type="domain" description="Transposase IS701-like DDE" evidence="1">
    <location>
        <begin position="34"/>
        <end position="235"/>
    </location>
</feature>
<protein>
    <submittedName>
        <fullName evidence="2">IS701 family transposase ISMch7</fullName>
    </submittedName>
</protein>
<dbReference type="InterPro" id="IPR039365">
    <property type="entry name" value="IS701-like"/>
</dbReference>
<dbReference type="PANTHER" id="PTHR33627">
    <property type="entry name" value="TRANSPOSASE"/>
    <property type="match status" value="1"/>
</dbReference>
<dbReference type="Pfam" id="PF13546">
    <property type="entry name" value="DDE_5"/>
    <property type="match status" value="1"/>
</dbReference>
<accession>A0ABQ4SQU0</accession>
<dbReference type="NCBIfam" id="NF033540">
    <property type="entry name" value="transpos_IS701"/>
    <property type="match status" value="1"/>
</dbReference>